<dbReference type="Proteomes" id="UP000830631">
    <property type="component" value="Chromosome"/>
</dbReference>
<dbReference type="SUPFAM" id="SSF48008">
    <property type="entry name" value="GntR ligand-binding domain-like"/>
    <property type="match status" value="1"/>
</dbReference>
<evidence type="ECO:0000256" key="3">
    <source>
        <dbReference type="ARBA" id="ARBA00023163"/>
    </source>
</evidence>
<evidence type="ECO:0000313" key="6">
    <source>
        <dbReference type="Proteomes" id="UP000830631"/>
    </source>
</evidence>
<dbReference type="InterPro" id="IPR011711">
    <property type="entry name" value="GntR_C"/>
</dbReference>
<keyword evidence="3" id="KW-0804">Transcription</keyword>
<dbReference type="EMBL" id="CP078078">
    <property type="protein sequence ID" value="UPL18965.1"/>
    <property type="molecule type" value="Genomic_DNA"/>
</dbReference>
<organism evidence="5 6">
    <name type="scientific">Microbacterium aurugineum</name>
    <dbReference type="NCBI Taxonomy" id="2851642"/>
    <lineage>
        <taxon>Bacteria</taxon>
        <taxon>Bacillati</taxon>
        <taxon>Actinomycetota</taxon>
        <taxon>Actinomycetes</taxon>
        <taxon>Micrococcales</taxon>
        <taxon>Microbacteriaceae</taxon>
        <taxon>Microbacterium</taxon>
    </lineage>
</organism>
<sequence length="217" mass="24188">MNQQGMLPDVLRQRIIDGDFAPGSRLSESALAEQFDVSRNTLREAFRALAEQGLLEHIPHRGVSVASPSIADVIDIYRARRVIECSALLQSEPEHPAVQRMKVAVESAEAARAEAADDPRAWRRVGSANMAFHVALVDLADSPRLARTYRDLAAELRLVFLKIDDPRSLHEPFVRKNRAVLDAFLARGPQAGATELERYLVQSERVVLGAFARMRLQ</sequence>
<dbReference type="InterPro" id="IPR000524">
    <property type="entry name" value="Tscrpt_reg_HTH_GntR"/>
</dbReference>
<protein>
    <submittedName>
        <fullName evidence="5">GntR family transcriptional regulator</fullName>
    </submittedName>
</protein>
<proteinExistence type="predicted"/>
<dbReference type="Pfam" id="PF00392">
    <property type="entry name" value="GntR"/>
    <property type="match status" value="1"/>
</dbReference>
<dbReference type="Pfam" id="PF07729">
    <property type="entry name" value="FCD"/>
    <property type="match status" value="1"/>
</dbReference>
<evidence type="ECO:0000313" key="5">
    <source>
        <dbReference type="EMBL" id="UPL18965.1"/>
    </source>
</evidence>
<gene>
    <name evidence="5" type="ORF">KV397_14955</name>
</gene>
<evidence type="ECO:0000256" key="1">
    <source>
        <dbReference type="ARBA" id="ARBA00023015"/>
    </source>
</evidence>
<dbReference type="SUPFAM" id="SSF46785">
    <property type="entry name" value="Winged helix' DNA-binding domain"/>
    <property type="match status" value="1"/>
</dbReference>
<dbReference type="PROSITE" id="PS50949">
    <property type="entry name" value="HTH_GNTR"/>
    <property type="match status" value="1"/>
</dbReference>
<dbReference type="RefSeq" id="WP_261811615.1">
    <property type="nucleotide sequence ID" value="NZ_CP078078.1"/>
</dbReference>
<dbReference type="PANTHER" id="PTHR43537">
    <property type="entry name" value="TRANSCRIPTIONAL REGULATOR, GNTR FAMILY"/>
    <property type="match status" value="1"/>
</dbReference>
<accession>A0ABY4J4M5</accession>
<keyword evidence="2" id="KW-0238">DNA-binding</keyword>
<dbReference type="InterPro" id="IPR036390">
    <property type="entry name" value="WH_DNA-bd_sf"/>
</dbReference>
<evidence type="ECO:0000256" key="2">
    <source>
        <dbReference type="ARBA" id="ARBA00023125"/>
    </source>
</evidence>
<dbReference type="SMART" id="SM00895">
    <property type="entry name" value="FCD"/>
    <property type="match status" value="1"/>
</dbReference>
<dbReference type="InterPro" id="IPR036388">
    <property type="entry name" value="WH-like_DNA-bd_sf"/>
</dbReference>
<dbReference type="Gene3D" id="1.10.10.10">
    <property type="entry name" value="Winged helix-like DNA-binding domain superfamily/Winged helix DNA-binding domain"/>
    <property type="match status" value="1"/>
</dbReference>
<dbReference type="PANTHER" id="PTHR43537:SF45">
    <property type="entry name" value="GNTR FAMILY REGULATORY PROTEIN"/>
    <property type="match status" value="1"/>
</dbReference>
<dbReference type="InterPro" id="IPR008920">
    <property type="entry name" value="TF_FadR/GntR_C"/>
</dbReference>
<name>A0ABY4J4M5_9MICO</name>
<evidence type="ECO:0000259" key="4">
    <source>
        <dbReference type="PROSITE" id="PS50949"/>
    </source>
</evidence>
<feature type="domain" description="HTH gntR-type" evidence="4">
    <location>
        <begin position="1"/>
        <end position="68"/>
    </location>
</feature>
<keyword evidence="6" id="KW-1185">Reference proteome</keyword>
<reference evidence="5 6" key="1">
    <citation type="submission" date="2021-06" db="EMBL/GenBank/DDBJ databases">
        <title>Genome-based taxonomic framework of Microbacterium strains isolated from marine environment, the description of four new species and reclassification of four preexisting species.</title>
        <authorList>
            <person name="Lee S.D."/>
            <person name="Kim S.-M."/>
            <person name="Byeon Y.-S."/>
            <person name="Yang H.L."/>
            <person name="Kim I.S."/>
        </authorList>
    </citation>
    <scope>NUCLEOTIDE SEQUENCE [LARGE SCALE GENOMIC DNA]</scope>
    <source>
        <strain evidence="5 6">KSW4-10</strain>
    </source>
</reference>
<dbReference type="Gene3D" id="1.20.120.530">
    <property type="entry name" value="GntR ligand-binding domain-like"/>
    <property type="match status" value="1"/>
</dbReference>
<dbReference type="SMART" id="SM00345">
    <property type="entry name" value="HTH_GNTR"/>
    <property type="match status" value="1"/>
</dbReference>
<keyword evidence="1" id="KW-0805">Transcription regulation</keyword>
<dbReference type="CDD" id="cd07377">
    <property type="entry name" value="WHTH_GntR"/>
    <property type="match status" value="1"/>
</dbReference>
<dbReference type="PRINTS" id="PR00035">
    <property type="entry name" value="HTHGNTR"/>
</dbReference>